<dbReference type="SUPFAM" id="SSF56235">
    <property type="entry name" value="N-terminal nucleophile aminohydrolases (Ntn hydrolases)"/>
    <property type="match status" value="1"/>
</dbReference>
<dbReference type="PANTHER" id="PTHR10188:SF41">
    <property type="entry name" value="ISOASPARTYL PEPTIDASE_L-ASPARAGINASE"/>
    <property type="match status" value="1"/>
</dbReference>
<evidence type="ECO:0000256" key="11">
    <source>
        <dbReference type="PIRSR" id="PIRSR600246-3"/>
    </source>
</evidence>
<sequence>MEDEEAFNAGYGSVLNLDGEVEMDASIMLGSNLNAGAVTVVKDIAHPISLARLVMEKTPHVLLAGAGANRFAKAQGIPEVPPGSLVTKYAQMALEEFKKRGGDDRTEIGHKNHSEVDTVGAVALDSKGNLAAATSTGGINGKMVGRSSDTCMIGSGTYADDNFGAVSTTGHGETIAKYCLAHAIIKEVERGKGVQNATKDTLEKMTQKLRNTAGAITISKEGEVGIFFTSKRMAWAYQRENELHYGIEHNQDIVEKFE</sequence>
<dbReference type="GO" id="GO:0008798">
    <property type="term" value="F:beta-aspartyl-peptidase activity"/>
    <property type="evidence" value="ECO:0007669"/>
    <property type="project" value="UniProtKB-EC"/>
</dbReference>
<organism evidence="12 13">
    <name type="scientific">Aromia moschata</name>
    <dbReference type="NCBI Taxonomy" id="1265417"/>
    <lineage>
        <taxon>Eukaryota</taxon>
        <taxon>Metazoa</taxon>
        <taxon>Ecdysozoa</taxon>
        <taxon>Arthropoda</taxon>
        <taxon>Hexapoda</taxon>
        <taxon>Insecta</taxon>
        <taxon>Pterygota</taxon>
        <taxon>Neoptera</taxon>
        <taxon>Endopterygota</taxon>
        <taxon>Coleoptera</taxon>
        <taxon>Polyphaga</taxon>
        <taxon>Cucujiformia</taxon>
        <taxon>Chrysomeloidea</taxon>
        <taxon>Cerambycidae</taxon>
        <taxon>Cerambycinae</taxon>
        <taxon>Callichromatini</taxon>
        <taxon>Aromia</taxon>
    </lineage>
</organism>
<dbReference type="PANTHER" id="PTHR10188">
    <property type="entry name" value="L-ASPARAGINASE"/>
    <property type="match status" value="1"/>
</dbReference>
<evidence type="ECO:0000256" key="7">
    <source>
        <dbReference type="ARBA" id="ARBA00054922"/>
    </source>
</evidence>
<evidence type="ECO:0000256" key="4">
    <source>
        <dbReference type="ARBA" id="ARBA00022801"/>
    </source>
</evidence>
<name>A0AAV8X988_9CUCU</name>
<evidence type="ECO:0000256" key="9">
    <source>
        <dbReference type="PIRSR" id="PIRSR600246-1"/>
    </source>
</evidence>
<dbReference type="InterPro" id="IPR000246">
    <property type="entry name" value="Peptidase_T2"/>
</dbReference>
<feature type="binding site" evidence="10">
    <location>
        <begin position="169"/>
        <end position="172"/>
    </location>
    <ligand>
        <name>substrate</name>
    </ligand>
</feature>
<evidence type="ECO:0000256" key="6">
    <source>
        <dbReference type="ARBA" id="ARBA00049366"/>
    </source>
</evidence>
<comment type="catalytic activity">
    <reaction evidence="1">
        <text>Cleavage of a beta-linked Asp residue from the N-terminus of a polypeptide.</text>
        <dbReference type="EC" id="3.4.19.5"/>
    </reaction>
</comment>
<evidence type="ECO:0000256" key="5">
    <source>
        <dbReference type="ARBA" id="ARBA00022813"/>
    </source>
</evidence>
<evidence type="ECO:0000256" key="1">
    <source>
        <dbReference type="ARBA" id="ARBA00000306"/>
    </source>
</evidence>
<dbReference type="EMBL" id="JAPWTK010000926">
    <property type="protein sequence ID" value="KAJ8935177.1"/>
    <property type="molecule type" value="Genomic_DNA"/>
</dbReference>
<gene>
    <name evidence="12" type="ORF">NQ318_010372</name>
</gene>
<proteinExistence type="inferred from homology"/>
<evidence type="ECO:0000256" key="2">
    <source>
        <dbReference type="ARBA" id="ARBA00010872"/>
    </source>
</evidence>
<dbReference type="InterPro" id="IPR033844">
    <property type="entry name" value="ASRGL1_meta"/>
</dbReference>
<dbReference type="Pfam" id="PF01112">
    <property type="entry name" value="Asparaginase_2"/>
    <property type="match status" value="1"/>
</dbReference>
<dbReference type="AlphaFoldDB" id="A0AAV8X988"/>
<dbReference type="Proteomes" id="UP001162162">
    <property type="component" value="Unassembled WGS sequence"/>
</dbReference>
<dbReference type="FunFam" id="3.60.20.30:FF:000001">
    <property type="entry name" value="Isoaspartyl peptidase/L-asparaginase"/>
    <property type="match status" value="1"/>
</dbReference>
<keyword evidence="13" id="KW-1185">Reference proteome</keyword>
<feature type="active site" description="Nucleophile" evidence="9">
    <location>
        <position position="118"/>
    </location>
</feature>
<comment type="similarity">
    <text evidence="2">Belongs to the Ntn-hydrolase family.</text>
</comment>
<keyword evidence="4" id="KW-0378">Hydrolase</keyword>
<keyword evidence="3" id="KW-0645">Protease</keyword>
<feature type="binding site" evidence="10">
    <location>
        <begin position="146"/>
        <end position="149"/>
    </location>
    <ligand>
        <name>substrate</name>
    </ligand>
</feature>
<accession>A0AAV8X988</accession>
<comment type="function">
    <text evidence="7">Has both L-asparaginase and beta-aspartyl peptidase activity. Does not have aspartylglucosaminidase activity and is inactive toward GlcNAc-L-Asn. Likewise, has no activity toward glutamine.</text>
</comment>
<evidence type="ECO:0000313" key="13">
    <source>
        <dbReference type="Proteomes" id="UP001162162"/>
    </source>
</evidence>
<comment type="subunit">
    <text evidence="8">Heterodimer of an alpha and beta chain produced by autocleavage.</text>
</comment>
<evidence type="ECO:0000256" key="8">
    <source>
        <dbReference type="ARBA" id="ARBA00061780"/>
    </source>
</evidence>
<keyword evidence="5" id="KW-0068">Autocatalytic cleavage</keyword>
<comment type="catalytic activity">
    <reaction evidence="6">
        <text>L-asparagine + H2O = L-aspartate + NH4(+)</text>
        <dbReference type="Rhea" id="RHEA:21016"/>
        <dbReference type="ChEBI" id="CHEBI:15377"/>
        <dbReference type="ChEBI" id="CHEBI:28938"/>
        <dbReference type="ChEBI" id="CHEBI:29991"/>
        <dbReference type="ChEBI" id="CHEBI:58048"/>
        <dbReference type="EC" id="3.5.1.1"/>
    </reaction>
</comment>
<feature type="site" description="Cleavage; by autolysis" evidence="11">
    <location>
        <begin position="117"/>
        <end position="118"/>
    </location>
</feature>
<evidence type="ECO:0000313" key="12">
    <source>
        <dbReference type="EMBL" id="KAJ8935177.1"/>
    </source>
</evidence>
<evidence type="ECO:0000256" key="3">
    <source>
        <dbReference type="ARBA" id="ARBA00022670"/>
    </source>
</evidence>
<evidence type="ECO:0000256" key="10">
    <source>
        <dbReference type="PIRSR" id="PIRSR600246-2"/>
    </source>
</evidence>
<dbReference type="CDD" id="cd04702">
    <property type="entry name" value="ASRGL1_like"/>
    <property type="match status" value="1"/>
</dbReference>
<comment type="caution">
    <text evidence="12">The sequence shown here is derived from an EMBL/GenBank/DDBJ whole genome shotgun (WGS) entry which is preliminary data.</text>
</comment>
<dbReference type="Gene3D" id="3.60.20.30">
    <property type="entry name" value="(Glycosyl)asparaginase"/>
    <property type="match status" value="1"/>
</dbReference>
<dbReference type="GO" id="GO:0006508">
    <property type="term" value="P:proteolysis"/>
    <property type="evidence" value="ECO:0007669"/>
    <property type="project" value="UniProtKB-KW"/>
</dbReference>
<reference evidence="12" key="1">
    <citation type="journal article" date="2023" name="Insect Mol. Biol.">
        <title>Genome sequencing provides insights into the evolution of gene families encoding plant cell wall-degrading enzymes in longhorned beetles.</title>
        <authorList>
            <person name="Shin N.R."/>
            <person name="Okamura Y."/>
            <person name="Kirsch R."/>
            <person name="Pauchet Y."/>
        </authorList>
    </citation>
    <scope>NUCLEOTIDE SEQUENCE</scope>
    <source>
        <strain evidence="12">AMC_N1</strain>
    </source>
</reference>
<dbReference type="InterPro" id="IPR029055">
    <property type="entry name" value="Ntn_hydrolases_N"/>
</dbReference>
<protein>
    <submittedName>
        <fullName evidence="12">Uncharacterized protein</fullName>
    </submittedName>
</protein>
<dbReference type="GO" id="GO:0033345">
    <property type="term" value="P:L-asparagine catabolic process via L-aspartate"/>
    <property type="evidence" value="ECO:0007669"/>
    <property type="project" value="TreeGrafter"/>
</dbReference>
<dbReference type="GO" id="GO:0005737">
    <property type="term" value="C:cytoplasm"/>
    <property type="evidence" value="ECO:0007669"/>
    <property type="project" value="TreeGrafter"/>
</dbReference>
<dbReference type="GO" id="GO:0004067">
    <property type="term" value="F:asparaginase activity"/>
    <property type="evidence" value="ECO:0007669"/>
    <property type="project" value="UniProtKB-EC"/>
</dbReference>